<reference evidence="5" key="3">
    <citation type="submission" date="2015-06" db="UniProtKB">
        <authorList>
            <consortium name="EnsemblMetazoa"/>
        </authorList>
    </citation>
    <scope>IDENTIFICATION</scope>
</reference>
<dbReference type="RefSeq" id="XP_009016441.1">
    <property type="nucleotide sequence ID" value="XM_009018193.1"/>
</dbReference>
<dbReference type="GeneID" id="20209406"/>
<sequence length="318" mass="35280">MWPVSRECQEVKGPKHSLTEILPLKTLAERSLYQTYIIWKLAKLVDLNLRNKMNWNALMICAAMGHVRSAALLVDLGAKIDQRDFNSKTALHLAIDNQHIKVVEYLLEVGANFCPVILRSVAWDRMEDMETKKTMLLNDTINKHVVCISKAFDSIVHKWCCLTSSQRYSPITPVHFMSPQSSPNIAFIINGKPSSSASSSKVLPSALTSAAAVSGAGNASTSSSRLVNQKLLFCLVGLVNYADFKPNLLMAGESLIRTVICQNQVPRSYNDSIFLLENLEPGPNELRCLVYKPTDPRRQTSAVTTVVVGHPSKHEFGK</sequence>
<reference evidence="4 6" key="2">
    <citation type="journal article" date="2013" name="Nature">
        <title>Insights into bilaterian evolution from three spiralian genomes.</title>
        <authorList>
            <person name="Simakov O."/>
            <person name="Marletaz F."/>
            <person name="Cho S.J."/>
            <person name="Edsinger-Gonzales E."/>
            <person name="Havlak P."/>
            <person name="Hellsten U."/>
            <person name="Kuo D.H."/>
            <person name="Larsson T."/>
            <person name="Lv J."/>
            <person name="Arendt D."/>
            <person name="Savage R."/>
            <person name="Osoegawa K."/>
            <person name="de Jong P."/>
            <person name="Grimwood J."/>
            <person name="Chapman J.A."/>
            <person name="Shapiro H."/>
            <person name="Aerts A."/>
            <person name="Otillar R.P."/>
            <person name="Terry A.Y."/>
            <person name="Boore J.L."/>
            <person name="Grigoriev I.V."/>
            <person name="Lindberg D.R."/>
            <person name="Seaver E.C."/>
            <person name="Weisblat D.A."/>
            <person name="Putnam N.H."/>
            <person name="Rokhsar D.S."/>
        </authorList>
    </citation>
    <scope>NUCLEOTIDE SEQUENCE</scope>
</reference>
<dbReference type="PANTHER" id="PTHR24171">
    <property type="entry name" value="ANKYRIN REPEAT DOMAIN-CONTAINING PROTEIN 39-RELATED"/>
    <property type="match status" value="1"/>
</dbReference>
<dbReference type="OrthoDB" id="6235521at2759"/>
<dbReference type="EnsemblMetazoa" id="HelroT184189">
    <property type="protein sequence ID" value="HelroP184189"/>
    <property type="gene ID" value="HelroG184189"/>
</dbReference>
<evidence type="ECO:0000256" key="3">
    <source>
        <dbReference type="PROSITE-ProRule" id="PRU00023"/>
    </source>
</evidence>
<dbReference type="CTD" id="20209406"/>
<accession>T1FKQ7</accession>
<dbReference type="SUPFAM" id="SSF48403">
    <property type="entry name" value="Ankyrin repeat"/>
    <property type="match status" value="1"/>
</dbReference>
<feature type="repeat" description="ANK" evidence="3">
    <location>
        <begin position="86"/>
        <end position="112"/>
    </location>
</feature>
<dbReference type="PANTHER" id="PTHR24171:SF8">
    <property type="entry name" value="BRCA1-ASSOCIATED RING DOMAIN PROTEIN 1"/>
    <property type="match status" value="1"/>
</dbReference>
<evidence type="ECO:0000256" key="1">
    <source>
        <dbReference type="ARBA" id="ARBA00022737"/>
    </source>
</evidence>
<dbReference type="SMART" id="SM00248">
    <property type="entry name" value="ANK"/>
    <property type="match status" value="2"/>
</dbReference>
<keyword evidence="2 3" id="KW-0040">ANK repeat</keyword>
<dbReference type="PROSITE" id="PS50297">
    <property type="entry name" value="ANK_REP_REGION"/>
    <property type="match status" value="1"/>
</dbReference>
<keyword evidence="1" id="KW-0677">Repeat</keyword>
<organism evidence="5 6">
    <name type="scientific">Helobdella robusta</name>
    <name type="common">Californian leech</name>
    <dbReference type="NCBI Taxonomy" id="6412"/>
    <lineage>
        <taxon>Eukaryota</taxon>
        <taxon>Metazoa</taxon>
        <taxon>Spiralia</taxon>
        <taxon>Lophotrochozoa</taxon>
        <taxon>Annelida</taxon>
        <taxon>Clitellata</taxon>
        <taxon>Hirudinea</taxon>
        <taxon>Rhynchobdellida</taxon>
        <taxon>Glossiphoniidae</taxon>
        <taxon>Helobdella</taxon>
    </lineage>
</organism>
<dbReference type="InParanoid" id="T1FKQ7"/>
<dbReference type="EMBL" id="KB096326">
    <property type="protein sequence ID" value="ESO05462.1"/>
    <property type="molecule type" value="Genomic_DNA"/>
</dbReference>
<dbReference type="KEGG" id="hro:HELRODRAFT_184189"/>
<dbReference type="Pfam" id="PF12796">
    <property type="entry name" value="Ank_2"/>
    <property type="match status" value="1"/>
</dbReference>
<keyword evidence="6" id="KW-1185">Reference proteome</keyword>
<reference evidence="6" key="1">
    <citation type="submission" date="2012-12" db="EMBL/GenBank/DDBJ databases">
        <authorList>
            <person name="Hellsten U."/>
            <person name="Grimwood J."/>
            <person name="Chapman J.A."/>
            <person name="Shapiro H."/>
            <person name="Aerts A."/>
            <person name="Otillar R.P."/>
            <person name="Terry A.Y."/>
            <person name="Boore J.L."/>
            <person name="Simakov O."/>
            <person name="Marletaz F."/>
            <person name="Cho S.-J."/>
            <person name="Edsinger-Gonzales E."/>
            <person name="Havlak P."/>
            <person name="Kuo D.-H."/>
            <person name="Larsson T."/>
            <person name="Lv J."/>
            <person name="Arendt D."/>
            <person name="Savage R."/>
            <person name="Osoegawa K."/>
            <person name="de Jong P."/>
            <person name="Lindberg D.R."/>
            <person name="Seaver E.C."/>
            <person name="Weisblat D.A."/>
            <person name="Putnam N.H."/>
            <person name="Grigoriev I.V."/>
            <person name="Rokhsar D.S."/>
        </authorList>
    </citation>
    <scope>NUCLEOTIDE SEQUENCE</scope>
</reference>
<dbReference type="EMBL" id="AMQM01009373">
    <property type="status" value="NOT_ANNOTATED_CDS"/>
    <property type="molecule type" value="Genomic_DNA"/>
</dbReference>
<gene>
    <name evidence="5" type="primary">20209406</name>
    <name evidence="4" type="ORF">HELRODRAFT_184189</name>
</gene>
<dbReference type="AlphaFoldDB" id="T1FKQ7"/>
<proteinExistence type="predicted"/>
<evidence type="ECO:0000313" key="4">
    <source>
        <dbReference type="EMBL" id="ESO05462.1"/>
    </source>
</evidence>
<protein>
    <submittedName>
        <fullName evidence="4 5">Uncharacterized protein</fullName>
    </submittedName>
</protein>
<dbReference type="InterPro" id="IPR002110">
    <property type="entry name" value="Ankyrin_rpt"/>
</dbReference>
<evidence type="ECO:0000313" key="5">
    <source>
        <dbReference type="EnsemblMetazoa" id="HelroP184189"/>
    </source>
</evidence>
<name>T1FKQ7_HELRO</name>
<dbReference type="InterPro" id="IPR036770">
    <property type="entry name" value="Ankyrin_rpt-contain_sf"/>
</dbReference>
<evidence type="ECO:0000313" key="6">
    <source>
        <dbReference type="Proteomes" id="UP000015101"/>
    </source>
</evidence>
<dbReference type="PROSITE" id="PS50088">
    <property type="entry name" value="ANK_REPEAT"/>
    <property type="match status" value="1"/>
</dbReference>
<dbReference type="HOGENOM" id="CLU_875164_0_0_1"/>
<dbReference type="Gene3D" id="1.25.40.20">
    <property type="entry name" value="Ankyrin repeat-containing domain"/>
    <property type="match status" value="1"/>
</dbReference>
<dbReference type="Proteomes" id="UP000015101">
    <property type="component" value="Unassembled WGS sequence"/>
</dbReference>
<evidence type="ECO:0000256" key="2">
    <source>
        <dbReference type="ARBA" id="ARBA00023043"/>
    </source>
</evidence>